<dbReference type="Gene3D" id="3.10.450.720">
    <property type="match status" value="1"/>
</dbReference>
<dbReference type="Proteomes" id="UP000215559">
    <property type="component" value="Unassembled WGS sequence"/>
</dbReference>
<organism evidence="1 2">
    <name type="scientific">candidate division WOR-3 bacterium JGI_Cruoil_03_51_56</name>
    <dbReference type="NCBI Taxonomy" id="1973747"/>
    <lineage>
        <taxon>Bacteria</taxon>
        <taxon>Bacteria division WOR-3</taxon>
    </lineage>
</organism>
<comment type="caution">
    <text evidence="1">The sequence shown here is derived from an EMBL/GenBank/DDBJ whole genome shotgun (WGS) entry which is preliminary data.</text>
</comment>
<protein>
    <recommendedName>
        <fullName evidence="3">rRNA small subunit methyltransferase F RNA-binding PUA-like domain-containing protein</fullName>
    </recommendedName>
</protein>
<dbReference type="EMBL" id="NOZP01000042">
    <property type="protein sequence ID" value="OYD16652.1"/>
    <property type="molecule type" value="Genomic_DNA"/>
</dbReference>
<proteinExistence type="predicted"/>
<gene>
    <name evidence="1" type="ORF">CH330_02295</name>
</gene>
<sequence>MLKQVKELSERFGIDPGVFKRLGFMLRQETVFIADRKVMEFDQVKPIRRGIRFCRVFPHSVKPTTWAMQILGKHATRNCIDVTKEQAVELINGKQLKLNAAAENGFVIIRCSGHVVGVGHYKSPILKSQIPKYRPVE</sequence>
<accession>A0A235BWN4</accession>
<evidence type="ECO:0000313" key="1">
    <source>
        <dbReference type="EMBL" id="OYD16652.1"/>
    </source>
</evidence>
<evidence type="ECO:0008006" key="3">
    <source>
        <dbReference type="Google" id="ProtNLM"/>
    </source>
</evidence>
<reference evidence="1 2" key="1">
    <citation type="submission" date="2017-07" db="EMBL/GenBank/DDBJ databases">
        <title>Recovery of genomes from metagenomes via a dereplication, aggregation, and scoring strategy.</title>
        <authorList>
            <person name="Sieber C.M."/>
            <person name="Probst A.J."/>
            <person name="Sharrar A."/>
            <person name="Thomas B.C."/>
            <person name="Hess M."/>
            <person name="Tringe S.G."/>
            <person name="Banfield J.F."/>
        </authorList>
    </citation>
    <scope>NUCLEOTIDE SEQUENCE [LARGE SCALE GENOMIC DNA]</scope>
    <source>
        <strain evidence="1">JGI_Cruoil_03_51_56</strain>
    </source>
</reference>
<name>A0A235BWN4_UNCW3</name>
<evidence type="ECO:0000313" key="2">
    <source>
        <dbReference type="Proteomes" id="UP000215559"/>
    </source>
</evidence>
<dbReference type="AlphaFoldDB" id="A0A235BWN4"/>